<reference evidence="8 9" key="1">
    <citation type="submission" date="2018-11" db="EMBL/GenBank/DDBJ databases">
        <title>Genome sequence of Apiotrichum porosum DSM 27194.</title>
        <authorList>
            <person name="Aliyu H."/>
            <person name="Gorte O."/>
            <person name="Ochsenreither K."/>
        </authorList>
    </citation>
    <scope>NUCLEOTIDE SEQUENCE [LARGE SCALE GENOMIC DNA]</scope>
    <source>
        <strain evidence="8 9">DSM 27194</strain>
    </source>
</reference>
<feature type="signal peptide" evidence="7">
    <location>
        <begin position="1"/>
        <end position="21"/>
    </location>
</feature>
<dbReference type="Proteomes" id="UP000279236">
    <property type="component" value="Unassembled WGS sequence"/>
</dbReference>
<dbReference type="GeneID" id="39588238"/>
<dbReference type="GO" id="GO:0005886">
    <property type="term" value="C:plasma membrane"/>
    <property type="evidence" value="ECO:0007669"/>
    <property type="project" value="TreeGrafter"/>
</dbReference>
<evidence type="ECO:0000256" key="3">
    <source>
        <dbReference type="ARBA" id="ARBA00022989"/>
    </source>
</evidence>
<gene>
    <name evidence="8" type="ORF">EHS24_003695</name>
</gene>
<evidence type="ECO:0000313" key="9">
    <source>
        <dbReference type="Proteomes" id="UP000279236"/>
    </source>
</evidence>
<feature type="transmembrane region" description="Helical" evidence="6">
    <location>
        <begin position="212"/>
        <end position="230"/>
    </location>
</feature>
<feature type="transmembrane region" description="Helical" evidence="6">
    <location>
        <begin position="353"/>
        <end position="372"/>
    </location>
</feature>
<feature type="transmembrane region" description="Helical" evidence="6">
    <location>
        <begin position="425"/>
        <end position="443"/>
    </location>
</feature>
<sequence length="446" mass="46688">MRAPSLRAVLSLVVLAAPAAAQFAAATTTGALGPSPTESAGCYTHSGTWACAASRTAVAAPAATSEGCVWHETHWDCEDEHDHEDDESGECIIHVGHTHGDCSAEQLACGAILLEEYNLPLHVASIFIILVTSALGVMIPLVAGWKTNKGRSVTLDAASFGRGVGFWGSVFFLARHFGTGIILATAFVHLLYHGFVMFANDCVGHLVYEATAPALALAAALLTFLLDFVGSRVAHAKLDRNGAHRPHSPASPETPPSDDDQSRDKDQVAAEPVIGTEVCAHAEAVFRSEQGWQVVLLEAGIIFHSIMIGVTLGAGSGAGWTTLLIVLIFHQFFEGAALGARIALLAWISRMRAFVMGAAFMLVTPIGVAIGIGVRKSFSQNGKAALLSVGVLNSISAGILLYTAFKLLAADFVDGPLRTAPTGRVVLAMASMLTGLVAMSVLGKWA</sequence>
<keyword evidence="4 6" id="KW-0472">Membrane</keyword>
<feature type="transmembrane region" description="Helical" evidence="6">
    <location>
        <begin position="164"/>
        <end position="192"/>
    </location>
</feature>
<dbReference type="EMBL" id="RSCE01000018">
    <property type="protein sequence ID" value="RSH77069.1"/>
    <property type="molecule type" value="Genomic_DNA"/>
</dbReference>
<evidence type="ECO:0008006" key="10">
    <source>
        <dbReference type="Google" id="ProtNLM"/>
    </source>
</evidence>
<evidence type="ECO:0000256" key="6">
    <source>
        <dbReference type="SAM" id="Phobius"/>
    </source>
</evidence>
<evidence type="ECO:0000256" key="4">
    <source>
        <dbReference type="ARBA" id="ARBA00023136"/>
    </source>
</evidence>
<keyword evidence="3 6" id="KW-1133">Transmembrane helix</keyword>
<name>A0A427XDU1_9TREE</name>
<comment type="subcellular location">
    <subcellularLocation>
        <location evidence="1">Membrane</location>
        <topology evidence="1">Multi-pass membrane protein</topology>
    </subcellularLocation>
</comment>
<accession>A0A427XDU1</accession>
<dbReference type="AlphaFoldDB" id="A0A427XDU1"/>
<dbReference type="PANTHER" id="PTHR11040:SF44">
    <property type="entry name" value="PROTEIN ZNTC-RELATED"/>
    <property type="match status" value="1"/>
</dbReference>
<feature type="chain" id="PRO_5019153314" description="High-affinity Zn(2+) transporter zrt1" evidence="7">
    <location>
        <begin position="22"/>
        <end position="446"/>
    </location>
</feature>
<comment type="caution">
    <text evidence="8">The sequence shown here is derived from an EMBL/GenBank/DDBJ whole genome shotgun (WGS) entry which is preliminary data.</text>
</comment>
<dbReference type="STRING" id="105984.A0A427XDU1"/>
<dbReference type="OrthoDB" id="448280at2759"/>
<proteinExistence type="predicted"/>
<feature type="transmembrane region" description="Helical" evidence="6">
    <location>
        <begin position="384"/>
        <end position="405"/>
    </location>
</feature>
<feature type="transmembrane region" description="Helical" evidence="6">
    <location>
        <begin position="306"/>
        <end position="333"/>
    </location>
</feature>
<keyword evidence="9" id="KW-1185">Reference proteome</keyword>
<dbReference type="Pfam" id="PF02535">
    <property type="entry name" value="Zip"/>
    <property type="match status" value="1"/>
</dbReference>
<feature type="region of interest" description="Disordered" evidence="5">
    <location>
        <begin position="240"/>
        <end position="266"/>
    </location>
</feature>
<dbReference type="InterPro" id="IPR003689">
    <property type="entry name" value="ZIP"/>
</dbReference>
<evidence type="ECO:0000256" key="7">
    <source>
        <dbReference type="SAM" id="SignalP"/>
    </source>
</evidence>
<feature type="transmembrane region" description="Helical" evidence="6">
    <location>
        <begin position="123"/>
        <end position="143"/>
    </location>
</feature>
<dbReference type="RefSeq" id="XP_028472216.1">
    <property type="nucleotide sequence ID" value="XM_028619347.1"/>
</dbReference>
<organism evidence="8 9">
    <name type="scientific">Apiotrichum porosum</name>
    <dbReference type="NCBI Taxonomy" id="105984"/>
    <lineage>
        <taxon>Eukaryota</taxon>
        <taxon>Fungi</taxon>
        <taxon>Dikarya</taxon>
        <taxon>Basidiomycota</taxon>
        <taxon>Agaricomycotina</taxon>
        <taxon>Tremellomycetes</taxon>
        <taxon>Trichosporonales</taxon>
        <taxon>Trichosporonaceae</taxon>
        <taxon>Apiotrichum</taxon>
    </lineage>
</organism>
<protein>
    <recommendedName>
        <fullName evidence="10">High-affinity Zn(2+) transporter zrt1</fullName>
    </recommendedName>
</protein>
<evidence type="ECO:0000256" key="5">
    <source>
        <dbReference type="SAM" id="MobiDB-lite"/>
    </source>
</evidence>
<keyword evidence="7" id="KW-0732">Signal</keyword>
<evidence type="ECO:0000313" key="8">
    <source>
        <dbReference type="EMBL" id="RSH77069.1"/>
    </source>
</evidence>
<keyword evidence="2 6" id="KW-0812">Transmembrane</keyword>
<evidence type="ECO:0000256" key="1">
    <source>
        <dbReference type="ARBA" id="ARBA00004141"/>
    </source>
</evidence>
<dbReference type="PANTHER" id="PTHR11040">
    <property type="entry name" value="ZINC/IRON TRANSPORTER"/>
    <property type="match status" value="1"/>
</dbReference>
<dbReference type="GO" id="GO:0005385">
    <property type="term" value="F:zinc ion transmembrane transporter activity"/>
    <property type="evidence" value="ECO:0007669"/>
    <property type="project" value="TreeGrafter"/>
</dbReference>
<evidence type="ECO:0000256" key="2">
    <source>
        <dbReference type="ARBA" id="ARBA00022692"/>
    </source>
</evidence>